<evidence type="ECO:0000256" key="1">
    <source>
        <dbReference type="ARBA" id="ARBA00004370"/>
    </source>
</evidence>
<dbReference type="InterPro" id="IPR050491">
    <property type="entry name" value="AmpC-like"/>
</dbReference>
<sequence length="335" mass="38353">MKVVVEEQFSGIVSVIKEGRSIINNAYGYRDYPNEIANNPETLFEIASGSKTFVAVAILQLVQDGNISLNQKVSEIFENSFWPFDKNVTVKMLLNHSSGIPDYFDEEENDDYASLWKECPNYRIRCNQEVFSLFRELPMKEQPGSTFRYNNSGYIVLAAIIEKITNQLFDEYIQEHIFDKVGMARSGYYELDRLPKNTANAYLWDEKQEEYYSNIYSIDVKGTGAGGGYSNGEEIARFWQGVFNGTLLSKELLEKMIANQTKEKKNRYGYGVYLLEKEGIQIPCMVGVDPGITFISSHIAEIDLTITIISNFEQRIRLIHQSILGQVWEEYGLGE</sequence>
<proteinExistence type="predicted"/>
<gene>
    <name evidence="4" type="ORF">BCR26_06250</name>
</gene>
<dbReference type="Proteomes" id="UP000095256">
    <property type="component" value="Unassembled WGS sequence"/>
</dbReference>
<dbReference type="OrthoDB" id="9803467at2"/>
<organism evidence="4 5">
    <name type="scientific">Enterococcus rivorum</name>
    <dbReference type="NCBI Taxonomy" id="762845"/>
    <lineage>
        <taxon>Bacteria</taxon>
        <taxon>Bacillati</taxon>
        <taxon>Bacillota</taxon>
        <taxon>Bacilli</taxon>
        <taxon>Lactobacillales</taxon>
        <taxon>Enterococcaceae</taxon>
        <taxon>Enterococcus</taxon>
    </lineage>
</organism>
<protein>
    <recommendedName>
        <fullName evidence="3">Beta-lactamase-related domain-containing protein</fullName>
    </recommendedName>
</protein>
<dbReference type="InterPro" id="IPR012338">
    <property type="entry name" value="Beta-lactam/transpept-like"/>
</dbReference>
<evidence type="ECO:0000313" key="4">
    <source>
        <dbReference type="EMBL" id="OEH80829.1"/>
    </source>
</evidence>
<dbReference type="EMBL" id="MIEK01000078">
    <property type="protein sequence ID" value="OEH80829.1"/>
    <property type="molecule type" value="Genomic_DNA"/>
</dbReference>
<dbReference type="RefSeq" id="WP_069700115.1">
    <property type="nucleotide sequence ID" value="NZ_JAGGMA010000006.1"/>
</dbReference>
<dbReference type="PANTHER" id="PTHR46825">
    <property type="entry name" value="D-ALANYL-D-ALANINE-CARBOXYPEPTIDASE/ENDOPEPTIDASE AMPH"/>
    <property type="match status" value="1"/>
</dbReference>
<dbReference type="Gene3D" id="3.40.710.10">
    <property type="entry name" value="DD-peptidase/beta-lactamase superfamily"/>
    <property type="match status" value="1"/>
</dbReference>
<dbReference type="SUPFAM" id="SSF56601">
    <property type="entry name" value="beta-lactamase/transpeptidase-like"/>
    <property type="match status" value="1"/>
</dbReference>
<dbReference type="InterPro" id="IPR001466">
    <property type="entry name" value="Beta-lactam-related"/>
</dbReference>
<dbReference type="STRING" id="762845.BCR26_06250"/>
<keyword evidence="5" id="KW-1185">Reference proteome</keyword>
<dbReference type="AlphaFoldDB" id="A0A1E5KT66"/>
<evidence type="ECO:0000256" key="2">
    <source>
        <dbReference type="ARBA" id="ARBA00023136"/>
    </source>
</evidence>
<dbReference type="Pfam" id="PF00144">
    <property type="entry name" value="Beta-lactamase"/>
    <property type="match status" value="1"/>
</dbReference>
<dbReference type="PANTHER" id="PTHR46825:SF11">
    <property type="entry name" value="PENICILLIN-BINDING PROTEIN 4"/>
    <property type="match status" value="1"/>
</dbReference>
<dbReference type="GO" id="GO:0016020">
    <property type="term" value="C:membrane"/>
    <property type="evidence" value="ECO:0007669"/>
    <property type="project" value="UniProtKB-SubCell"/>
</dbReference>
<evidence type="ECO:0000313" key="5">
    <source>
        <dbReference type="Proteomes" id="UP000095256"/>
    </source>
</evidence>
<evidence type="ECO:0000259" key="3">
    <source>
        <dbReference type="Pfam" id="PF00144"/>
    </source>
</evidence>
<comment type="caution">
    <text evidence="4">The sequence shown here is derived from an EMBL/GenBank/DDBJ whole genome shotgun (WGS) entry which is preliminary data.</text>
</comment>
<accession>A0A1E5KT66</accession>
<keyword evidence="2" id="KW-0472">Membrane</keyword>
<name>A0A1E5KT66_9ENTE</name>
<feature type="domain" description="Beta-lactamase-related" evidence="3">
    <location>
        <begin position="11"/>
        <end position="311"/>
    </location>
</feature>
<reference evidence="4 5" key="1">
    <citation type="submission" date="2016-09" db="EMBL/GenBank/DDBJ databases">
        <authorList>
            <person name="Capua I."/>
            <person name="De Benedictis P."/>
            <person name="Joannis T."/>
            <person name="Lombin L.H."/>
            <person name="Cattoli G."/>
        </authorList>
    </citation>
    <scope>NUCLEOTIDE SEQUENCE [LARGE SCALE GENOMIC DNA]</scope>
    <source>
        <strain evidence="4 5">LMG 25899</strain>
    </source>
</reference>
<comment type="subcellular location">
    <subcellularLocation>
        <location evidence="1">Membrane</location>
    </subcellularLocation>
</comment>